<dbReference type="RefSeq" id="WP_153532875.1">
    <property type="nucleotide sequence ID" value="NZ_WEGH01000002.1"/>
</dbReference>
<dbReference type="EMBL" id="WEGH01000002">
    <property type="protein sequence ID" value="MQY04689.1"/>
    <property type="molecule type" value="Genomic_DNA"/>
</dbReference>
<dbReference type="InterPro" id="IPR036388">
    <property type="entry name" value="WH-like_DNA-bd_sf"/>
</dbReference>
<dbReference type="PROSITE" id="PS50921">
    <property type="entry name" value="ANTAR"/>
    <property type="match status" value="1"/>
</dbReference>
<evidence type="ECO:0000256" key="3">
    <source>
        <dbReference type="ARBA" id="ARBA00023015"/>
    </source>
</evidence>
<dbReference type="SUPFAM" id="SSF52091">
    <property type="entry name" value="SpoIIaa-like"/>
    <property type="match status" value="1"/>
</dbReference>
<gene>
    <name evidence="7" type="ORF">ACRB68_27500</name>
</gene>
<dbReference type="InterPro" id="IPR005561">
    <property type="entry name" value="ANTAR"/>
</dbReference>
<dbReference type="Pfam" id="PF13185">
    <property type="entry name" value="GAF_2"/>
    <property type="match status" value="1"/>
</dbReference>
<keyword evidence="8" id="KW-1185">Reference proteome</keyword>
<sequence>MEDEHLLLIYRSPVRQWRRTAGWIADALAREEKVYCTHRPGDDVLARLTGGTAPESVDLARGTRELLEEALRSGRLELLDAAHRHDGTGGDHRALRDRLLELVERARADGHAGVAMTADEVAMHILAPDPAELVAHERDLARLAAGQRVRLLCRYQLDAGPPGLLTEVAGAHGGVDDLLWSAQRRGDRLLVCGEVDAADADRFAAVLAGAVREGVASVDLAGARYLSAAGIAALEEAARLRAGQGGTLELTGVPPLLRNALEAVGLTERVPALISAAPPDGSCLPAEELAEVTQLLLKAGSVAEVLQRIADAALLLVPGADVVSFTLREEDGTLHTPVQTSPAAGELDRVQYEIGEGPCLDAVLADGPAFVESTGLADEPRWPRFGPVAAGHGMNAVLTTALIPGPGPEVAAGALNLYSRGTGGWDAGSRDVALVLAGHASLALAGLRARDAADLAAADLRRAIDSRDVIGQAKGILMSRRGITAEEAFALLSRTSQNLNVKLADLARVLAERPGEVDLPDG</sequence>
<comment type="caution">
    <text evidence="7">The sequence shown here is derived from an EMBL/GenBank/DDBJ whole genome shotgun (WGS) entry which is preliminary data.</text>
</comment>
<dbReference type="GO" id="GO:0003723">
    <property type="term" value="F:RNA binding"/>
    <property type="evidence" value="ECO:0007669"/>
    <property type="project" value="InterPro"/>
</dbReference>
<dbReference type="OrthoDB" id="4629915at2"/>
<keyword evidence="3" id="KW-0805">Transcription regulation</keyword>
<evidence type="ECO:0000256" key="2">
    <source>
        <dbReference type="ARBA" id="ARBA00022777"/>
    </source>
</evidence>
<dbReference type="SUPFAM" id="SSF52172">
    <property type="entry name" value="CheY-like"/>
    <property type="match status" value="1"/>
</dbReference>
<evidence type="ECO:0000313" key="7">
    <source>
        <dbReference type="EMBL" id="MQY04689.1"/>
    </source>
</evidence>
<evidence type="ECO:0000256" key="1">
    <source>
        <dbReference type="ARBA" id="ARBA00022679"/>
    </source>
</evidence>
<keyword evidence="4" id="KW-0804">Transcription</keyword>
<dbReference type="InterPro" id="IPR025847">
    <property type="entry name" value="MEDS_domain"/>
</dbReference>
<dbReference type="GO" id="GO:0016301">
    <property type="term" value="F:kinase activity"/>
    <property type="evidence" value="ECO:0007669"/>
    <property type="project" value="UniProtKB-KW"/>
</dbReference>
<proteinExistence type="predicted"/>
<name>A0A7K0BU42_9ACTN</name>
<dbReference type="InterPro" id="IPR036513">
    <property type="entry name" value="STAS_dom_sf"/>
</dbReference>
<dbReference type="SMART" id="SM01012">
    <property type="entry name" value="ANTAR"/>
    <property type="match status" value="1"/>
</dbReference>
<dbReference type="InterPro" id="IPR058548">
    <property type="entry name" value="MlaB-like_STAS"/>
</dbReference>
<evidence type="ECO:0000259" key="5">
    <source>
        <dbReference type="PROSITE" id="PS50801"/>
    </source>
</evidence>
<dbReference type="Pfam" id="PF03861">
    <property type="entry name" value="ANTAR"/>
    <property type="match status" value="1"/>
</dbReference>
<dbReference type="Pfam" id="PF13466">
    <property type="entry name" value="STAS_2"/>
    <property type="match status" value="1"/>
</dbReference>
<evidence type="ECO:0008006" key="9">
    <source>
        <dbReference type="Google" id="ProtNLM"/>
    </source>
</evidence>
<evidence type="ECO:0000313" key="8">
    <source>
        <dbReference type="Proteomes" id="UP000487268"/>
    </source>
</evidence>
<dbReference type="InterPro" id="IPR029016">
    <property type="entry name" value="GAF-like_dom_sf"/>
</dbReference>
<feature type="domain" description="STAS" evidence="5">
    <location>
        <begin position="193"/>
        <end position="270"/>
    </location>
</feature>
<dbReference type="Proteomes" id="UP000487268">
    <property type="component" value="Unassembled WGS sequence"/>
</dbReference>
<protein>
    <recommendedName>
        <fullName evidence="9">ANTAR domain-containing protein</fullName>
    </recommendedName>
</protein>
<dbReference type="Pfam" id="PF14417">
    <property type="entry name" value="MEDS"/>
    <property type="match status" value="1"/>
</dbReference>
<organism evidence="7 8">
    <name type="scientific">Actinomadura macrotermitis</name>
    <dbReference type="NCBI Taxonomy" id="2585200"/>
    <lineage>
        <taxon>Bacteria</taxon>
        <taxon>Bacillati</taxon>
        <taxon>Actinomycetota</taxon>
        <taxon>Actinomycetes</taxon>
        <taxon>Streptosporangiales</taxon>
        <taxon>Thermomonosporaceae</taxon>
        <taxon>Actinomadura</taxon>
    </lineage>
</organism>
<dbReference type="InterPro" id="IPR003018">
    <property type="entry name" value="GAF"/>
</dbReference>
<evidence type="ECO:0000259" key="6">
    <source>
        <dbReference type="PROSITE" id="PS50921"/>
    </source>
</evidence>
<reference evidence="7 8" key="1">
    <citation type="submission" date="2019-10" db="EMBL/GenBank/DDBJ databases">
        <title>Actinomadura rubteroloni sp. nov. and Actinomadura macrotermitis sp. nov., isolated from the gut of fungus growing-termite Macrotermes natalensis.</title>
        <authorList>
            <person name="Benndorf R."/>
            <person name="Martin K."/>
            <person name="Kuefner M."/>
            <person name="De Beer W."/>
            <person name="Kaster A.-K."/>
            <person name="Vollmers J."/>
            <person name="Poulsen M."/>
            <person name="Beemelmanns C."/>
        </authorList>
    </citation>
    <scope>NUCLEOTIDE SEQUENCE [LARGE SCALE GENOMIC DNA]</scope>
    <source>
        <strain evidence="7 8">RB68</strain>
    </source>
</reference>
<dbReference type="Gene3D" id="3.30.450.40">
    <property type="match status" value="1"/>
</dbReference>
<evidence type="ECO:0000256" key="4">
    <source>
        <dbReference type="ARBA" id="ARBA00023163"/>
    </source>
</evidence>
<dbReference type="InterPro" id="IPR002645">
    <property type="entry name" value="STAS_dom"/>
</dbReference>
<feature type="domain" description="ANTAR" evidence="6">
    <location>
        <begin position="450"/>
        <end position="511"/>
    </location>
</feature>
<keyword evidence="2" id="KW-0418">Kinase</keyword>
<keyword evidence="1" id="KW-0808">Transferase</keyword>
<dbReference type="Gene3D" id="3.30.750.24">
    <property type="entry name" value="STAS domain"/>
    <property type="match status" value="1"/>
</dbReference>
<accession>A0A7K0BU42</accession>
<dbReference type="AlphaFoldDB" id="A0A7K0BU42"/>
<dbReference type="InterPro" id="IPR011006">
    <property type="entry name" value="CheY-like_superfamily"/>
</dbReference>
<dbReference type="Gene3D" id="1.10.10.10">
    <property type="entry name" value="Winged helix-like DNA-binding domain superfamily/Winged helix DNA-binding domain"/>
    <property type="match status" value="1"/>
</dbReference>
<dbReference type="SUPFAM" id="SSF55781">
    <property type="entry name" value="GAF domain-like"/>
    <property type="match status" value="1"/>
</dbReference>
<dbReference type="PROSITE" id="PS50801">
    <property type="entry name" value="STAS"/>
    <property type="match status" value="1"/>
</dbReference>